<proteinExistence type="predicted"/>
<reference evidence="1" key="2">
    <citation type="submission" date="2021-08" db="EMBL/GenBank/DDBJ databases">
        <authorList>
            <person name="Gostincar C."/>
            <person name="Sun X."/>
            <person name="Song Z."/>
            <person name="Gunde-Cimerman N."/>
        </authorList>
    </citation>
    <scope>NUCLEOTIDE SEQUENCE</scope>
    <source>
        <strain evidence="1">EXF-9911</strain>
    </source>
</reference>
<comment type="caution">
    <text evidence="1">The sequence shown here is derived from an EMBL/GenBank/DDBJ whole genome shotgun (WGS) entry which is preliminary data.</text>
</comment>
<dbReference type="OrthoDB" id="3899345at2759"/>
<reference evidence="1" key="1">
    <citation type="journal article" date="2021" name="J Fungi (Basel)">
        <title>Virulence traits and population genomics of the black yeast Aureobasidium melanogenum.</title>
        <authorList>
            <person name="Cernosa A."/>
            <person name="Sun X."/>
            <person name="Gostincar C."/>
            <person name="Fang C."/>
            <person name="Gunde-Cimerman N."/>
            <person name="Song Z."/>
        </authorList>
    </citation>
    <scope>NUCLEOTIDE SEQUENCE</scope>
    <source>
        <strain evidence="1">EXF-9911</strain>
    </source>
</reference>
<organism evidence="1 2">
    <name type="scientific">Aureobasidium melanogenum</name>
    <name type="common">Aureobasidium pullulans var. melanogenum</name>
    <dbReference type="NCBI Taxonomy" id="46634"/>
    <lineage>
        <taxon>Eukaryota</taxon>
        <taxon>Fungi</taxon>
        <taxon>Dikarya</taxon>
        <taxon>Ascomycota</taxon>
        <taxon>Pezizomycotina</taxon>
        <taxon>Dothideomycetes</taxon>
        <taxon>Dothideomycetidae</taxon>
        <taxon>Dothideales</taxon>
        <taxon>Saccotheciaceae</taxon>
        <taxon>Aureobasidium</taxon>
    </lineage>
</organism>
<dbReference type="Proteomes" id="UP000779574">
    <property type="component" value="Unassembled WGS sequence"/>
</dbReference>
<dbReference type="EMBL" id="JAHFXF010000180">
    <property type="protein sequence ID" value="KAG9693844.1"/>
    <property type="molecule type" value="Genomic_DNA"/>
</dbReference>
<evidence type="ECO:0000313" key="2">
    <source>
        <dbReference type="Proteomes" id="UP000779574"/>
    </source>
</evidence>
<accession>A0A9P8EP28</accession>
<sequence>MLLTEDPPAKVSTILLEYDKVKDEPHQVTIKYYAKDLEGTVNFTAKVPSTIEELKQELRTSIKSGSRYDYQSNRLSVAVTHGNQSLGLRCLQLDQTSARLSAGSLGH</sequence>
<name>A0A9P8EP28_AURME</name>
<feature type="non-terminal residue" evidence="1">
    <location>
        <position position="107"/>
    </location>
</feature>
<evidence type="ECO:0000313" key="1">
    <source>
        <dbReference type="EMBL" id="KAG9693844.1"/>
    </source>
</evidence>
<gene>
    <name evidence="1" type="ORF">KCU76_g5674</name>
</gene>
<dbReference type="AlphaFoldDB" id="A0A9P8EP28"/>
<protein>
    <submittedName>
        <fullName evidence="1">Uncharacterized protein</fullName>
    </submittedName>
</protein>